<keyword evidence="6" id="KW-0732">Signal</keyword>
<evidence type="ECO:0000256" key="4">
    <source>
        <dbReference type="ARBA" id="ARBA00022525"/>
    </source>
</evidence>
<evidence type="ECO:0000313" key="9">
    <source>
        <dbReference type="Proteomes" id="UP000567179"/>
    </source>
</evidence>
<dbReference type="SMART" id="SM00075">
    <property type="entry name" value="HYDRO"/>
    <property type="match status" value="1"/>
</dbReference>
<dbReference type="InterPro" id="IPR001338">
    <property type="entry name" value="Class_I_Hydrophobin"/>
</dbReference>
<dbReference type="CDD" id="cd23507">
    <property type="entry name" value="hydrophobin_I"/>
    <property type="match status" value="1"/>
</dbReference>
<protein>
    <recommendedName>
        <fullName evidence="6">Hydrophobin</fullName>
    </recommendedName>
</protein>
<evidence type="ECO:0000256" key="3">
    <source>
        <dbReference type="ARBA" id="ARBA00022512"/>
    </source>
</evidence>
<reference evidence="8 9" key="1">
    <citation type="journal article" date="2020" name="ISME J.">
        <title>Uncovering the hidden diversity of litter-decomposition mechanisms in mushroom-forming fungi.</title>
        <authorList>
            <person name="Floudas D."/>
            <person name="Bentzer J."/>
            <person name="Ahren D."/>
            <person name="Johansson T."/>
            <person name="Persson P."/>
            <person name="Tunlid A."/>
        </authorList>
    </citation>
    <scope>NUCLEOTIDE SEQUENCE [LARGE SCALE GENOMIC DNA]</scope>
    <source>
        <strain evidence="8 9">CBS 101986</strain>
    </source>
</reference>
<name>A0A8H5BLL3_9AGAR</name>
<feature type="chain" id="PRO_5034493318" description="Hydrophobin" evidence="6">
    <location>
        <begin position="23"/>
        <end position="163"/>
    </location>
</feature>
<comment type="caution">
    <text evidence="8">The sequence shown here is derived from an EMBL/GenBank/DDBJ whole genome shotgun (WGS) entry which is preliminary data.</text>
</comment>
<organism evidence="8 9">
    <name type="scientific">Psilocybe cf. subviscida</name>
    <dbReference type="NCBI Taxonomy" id="2480587"/>
    <lineage>
        <taxon>Eukaryota</taxon>
        <taxon>Fungi</taxon>
        <taxon>Dikarya</taxon>
        <taxon>Basidiomycota</taxon>
        <taxon>Agaricomycotina</taxon>
        <taxon>Agaricomycetes</taxon>
        <taxon>Agaricomycetidae</taxon>
        <taxon>Agaricales</taxon>
        <taxon>Agaricineae</taxon>
        <taxon>Strophariaceae</taxon>
        <taxon>Psilocybe</taxon>
    </lineage>
</organism>
<comment type="subcellular location">
    <subcellularLocation>
        <location evidence="1 6">Secreted</location>
        <location evidence="1 6">Cell wall</location>
    </subcellularLocation>
</comment>
<dbReference type="AlphaFoldDB" id="A0A8H5BLL3"/>
<dbReference type="OrthoDB" id="4225815at2759"/>
<gene>
    <name evidence="8" type="ORF">D9619_009917</name>
</gene>
<keyword evidence="9" id="KW-1185">Reference proteome</keyword>
<feature type="region of interest" description="Disordered" evidence="7">
    <location>
        <begin position="24"/>
        <end position="43"/>
    </location>
</feature>
<dbReference type="GO" id="GO:0009277">
    <property type="term" value="C:fungal-type cell wall"/>
    <property type="evidence" value="ECO:0007669"/>
    <property type="project" value="InterPro"/>
</dbReference>
<evidence type="ECO:0000256" key="2">
    <source>
        <dbReference type="ARBA" id="ARBA00010446"/>
    </source>
</evidence>
<dbReference type="EMBL" id="JAACJJ010000015">
    <property type="protein sequence ID" value="KAF5325485.1"/>
    <property type="molecule type" value="Genomic_DNA"/>
</dbReference>
<dbReference type="Proteomes" id="UP000567179">
    <property type="component" value="Unassembled WGS sequence"/>
</dbReference>
<evidence type="ECO:0000313" key="8">
    <source>
        <dbReference type="EMBL" id="KAF5325485.1"/>
    </source>
</evidence>
<keyword evidence="5 6" id="KW-1015">Disulfide bond</keyword>
<accession>A0A8H5BLL3</accession>
<evidence type="ECO:0000256" key="5">
    <source>
        <dbReference type="ARBA" id="ARBA00023157"/>
    </source>
</evidence>
<evidence type="ECO:0000256" key="6">
    <source>
        <dbReference type="RuleBase" id="RU365009"/>
    </source>
</evidence>
<keyword evidence="3 6" id="KW-0134">Cell wall</keyword>
<keyword evidence="4 6" id="KW-0964">Secreted</keyword>
<comment type="similarity">
    <text evidence="2 6">Belongs to the fungal hydrophobin family.</text>
</comment>
<sequence length="163" mass="16423">MKLTTTTTSLALLAAAITTASAQPYSETNAQRMKRGLGPNPPVRRAPTAVAGARRTNPSSTPGQQCNTGPVQCCNSVGRADSGIFAILLGLLGIQISDPSTIIGATCSPISVIGGGSTSCSSQPVCCSNNSFNGIIAVGCSPSKIPTHLPVVPLSIELTMAPS</sequence>
<dbReference type="Pfam" id="PF01185">
    <property type="entry name" value="Hydrophobin"/>
    <property type="match status" value="1"/>
</dbReference>
<evidence type="ECO:0000256" key="1">
    <source>
        <dbReference type="ARBA" id="ARBA00004191"/>
    </source>
</evidence>
<evidence type="ECO:0000256" key="7">
    <source>
        <dbReference type="SAM" id="MobiDB-lite"/>
    </source>
</evidence>
<feature type="signal peptide" evidence="6">
    <location>
        <begin position="1"/>
        <end position="22"/>
    </location>
</feature>
<proteinExistence type="inferred from homology"/>
<dbReference type="GO" id="GO:0005199">
    <property type="term" value="F:structural constituent of cell wall"/>
    <property type="evidence" value="ECO:0007669"/>
    <property type="project" value="InterPro"/>
</dbReference>